<keyword evidence="1" id="KW-0813">Transport</keyword>
<name>A0A423XPY0_9ENTR</name>
<organism evidence="2 3">
    <name type="scientific">Cronobacter malonaticus</name>
    <dbReference type="NCBI Taxonomy" id="413503"/>
    <lineage>
        <taxon>Bacteria</taxon>
        <taxon>Pseudomonadati</taxon>
        <taxon>Pseudomonadota</taxon>
        <taxon>Gammaproteobacteria</taxon>
        <taxon>Enterobacterales</taxon>
        <taxon>Enterobacteriaceae</taxon>
        <taxon>Cronobacter</taxon>
    </lineage>
</organism>
<comment type="similarity">
    <text evidence="1">Belongs to the fimbrial export usher family.</text>
</comment>
<dbReference type="PROSITE" id="PS01151">
    <property type="entry name" value="FIMBRIAL_USHER"/>
    <property type="match status" value="1"/>
</dbReference>
<feature type="non-terminal residue" evidence="2">
    <location>
        <position position="1"/>
    </location>
</feature>
<dbReference type="Proteomes" id="UP000285793">
    <property type="component" value="Unassembled WGS sequence"/>
</dbReference>
<keyword evidence="1" id="KW-1029">Fimbrium biogenesis</keyword>
<dbReference type="PANTHER" id="PTHR30451:SF21">
    <property type="entry name" value="FIMBRIAL USHER DOMAIN-CONTAINING PROTEIN YDET-RELATED"/>
    <property type="match status" value="1"/>
</dbReference>
<dbReference type="AlphaFoldDB" id="A0A423XPY0"/>
<evidence type="ECO:0000313" key="3">
    <source>
        <dbReference type="Proteomes" id="UP000285793"/>
    </source>
</evidence>
<proteinExistence type="inferred from homology"/>
<dbReference type="GO" id="GO:0009279">
    <property type="term" value="C:cell outer membrane"/>
    <property type="evidence" value="ECO:0007669"/>
    <property type="project" value="UniProtKB-SubCell"/>
</dbReference>
<reference evidence="2 3" key="1">
    <citation type="journal article" date="2018" name="Front. Microbiol.">
        <title>An Investigation of an Acute Gastroenteritis Outbreak: Cronobacter sakazakii, a Potential Cause of Food-Borne Illness.</title>
        <authorList>
            <person name="Yong W."/>
            <person name="Guo B."/>
            <person name="Shi X."/>
            <person name="Cheng T."/>
            <person name="Chen M."/>
            <person name="Jiang X."/>
            <person name="Ye Y."/>
            <person name="Wang J."/>
            <person name="Xie G."/>
            <person name="Ding J."/>
        </authorList>
    </citation>
    <scope>NUCLEOTIDE SEQUENCE [LARGE SCALE GENOMIC DNA]</scope>
    <source>
        <strain evidence="2 3">S1</strain>
    </source>
</reference>
<comment type="caution">
    <text evidence="2">The sequence shown here is derived from an EMBL/GenBank/DDBJ whole genome shotgun (WGS) entry which is preliminary data.</text>
</comment>
<keyword evidence="1" id="KW-0472">Membrane</keyword>
<keyword evidence="1" id="KW-0998">Cell outer membrane</keyword>
<dbReference type="GO" id="GO:0015473">
    <property type="term" value="F:fimbrial usher porin activity"/>
    <property type="evidence" value="ECO:0007669"/>
    <property type="project" value="InterPro"/>
</dbReference>
<dbReference type="RefSeq" id="WP_148077581.1">
    <property type="nucleotide sequence ID" value="NZ_PQJL01000127.1"/>
</dbReference>
<dbReference type="PANTHER" id="PTHR30451">
    <property type="entry name" value="OUTER MEMBRANE USHER PROTEIN"/>
    <property type="match status" value="1"/>
</dbReference>
<dbReference type="Pfam" id="PF00577">
    <property type="entry name" value="Usher"/>
    <property type="match status" value="1"/>
</dbReference>
<feature type="non-terminal residue" evidence="2">
    <location>
        <position position="89"/>
    </location>
</feature>
<protein>
    <submittedName>
        <fullName evidence="2">Fimbrial assembly protein</fullName>
    </submittedName>
</protein>
<dbReference type="Gene3D" id="2.60.40.3110">
    <property type="match status" value="1"/>
</dbReference>
<dbReference type="InterPro" id="IPR018030">
    <property type="entry name" value="Fimbrial_membr_usher_CS"/>
</dbReference>
<evidence type="ECO:0000256" key="1">
    <source>
        <dbReference type="RuleBase" id="RU003884"/>
    </source>
</evidence>
<accession>A0A423XPY0</accession>
<comment type="subcellular location">
    <subcellularLocation>
        <location evidence="1">Cell outer membrane</location>
        <topology evidence="1">Multi-pass membrane protein</topology>
    </subcellularLocation>
</comment>
<gene>
    <name evidence="2" type="ORF">C3E80_21565</name>
</gene>
<sequence>TYAERDIVALKSELTLGQSSSPADVFDSIPFTGAQLASDDDMLPDSLRGYAPVVHGIARSNAQVIIRQNGYLISQTNVAPGAFEINDLY</sequence>
<keyword evidence="1" id="KW-0812">Transmembrane</keyword>
<evidence type="ECO:0000313" key="2">
    <source>
        <dbReference type="EMBL" id="ROW53644.1"/>
    </source>
</evidence>
<dbReference type="GO" id="GO:0009297">
    <property type="term" value="P:pilus assembly"/>
    <property type="evidence" value="ECO:0007669"/>
    <property type="project" value="InterPro"/>
</dbReference>
<dbReference type="InterPro" id="IPR000015">
    <property type="entry name" value="Fimb_usher"/>
</dbReference>
<dbReference type="EMBL" id="PQJL01000127">
    <property type="protein sequence ID" value="ROW53644.1"/>
    <property type="molecule type" value="Genomic_DNA"/>
</dbReference>